<reference evidence="1" key="2">
    <citation type="submission" date="2020-11" db="EMBL/GenBank/DDBJ databases">
        <authorList>
            <person name="McCartney M.A."/>
            <person name="Auch B."/>
            <person name="Kono T."/>
            <person name="Mallez S."/>
            <person name="Becker A."/>
            <person name="Gohl D.M."/>
            <person name="Silverstein K.A.T."/>
            <person name="Koren S."/>
            <person name="Bechman K.B."/>
            <person name="Herman A."/>
            <person name="Abrahante J.E."/>
            <person name="Garbe J."/>
        </authorList>
    </citation>
    <scope>NUCLEOTIDE SEQUENCE</scope>
    <source>
        <strain evidence="1">Duluth1</strain>
        <tissue evidence="1">Whole animal</tissue>
    </source>
</reference>
<dbReference type="Proteomes" id="UP000828390">
    <property type="component" value="Unassembled WGS sequence"/>
</dbReference>
<reference evidence="1" key="1">
    <citation type="journal article" date="2019" name="bioRxiv">
        <title>The Genome of the Zebra Mussel, Dreissena polymorpha: A Resource for Invasive Species Research.</title>
        <authorList>
            <person name="McCartney M.A."/>
            <person name="Auch B."/>
            <person name="Kono T."/>
            <person name="Mallez S."/>
            <person name="Zhang Y."/>
            <person name="Obille A."/>
            <person name="Becker A."/>
            <person name="Abrahante J.E."/>
            <person name="Garbe J."/>
            <person name="Badalamenti J.P."/>
            <person name="Herman A."/>
            <person name="Mangelson H."/>
            <person name="Liachko I."/>
            <person name="Sullivan S."/>
            <person name="Sone E.D."/>
            <person name="Koren S."/>
            <person name="Silverstein K.A.T."/>
            <person name="Beckman K.B."/>
            <person name="Gohl D.M."/>
        </authorList>
    </citation>
    <scope>NUCLEOTIDE SEQUENCE</scope>
    <source>
        <strain evidence="1">Duluth1</strain>
        <tissue evidence="1">Whole animal</tissue>
    </source>
</reference>
<evidence type="ECO:0000313" key="2">
    <source>
        <dbReference type="Proteomes" id="UP000828390"/>
    </source>
</evidence>
<organism evidence="1 2">
    <name type="scientific">Dreissena polymorpha</name>
    <name type="common">Zebra mussel</name>
    <name type="synonym">Mytilus polymorpha</name>
    <dbReference type="NCBI Taxonomy" id="45954"/>
    <lineage>
        <taxon>Eukaryota</taxon>
        <taxon>Metazoa</taxon>
        <taxon>Spiralia</taxon>
        <taxon>Lophotrochozoa</taxon>
        <taxon>Mollusca</taxon>
        <taxon>Bivalvia</taxon>
        <taxon>Autobranchia</taxon>
        <taxon>Heteroconchia</taxon>
        <taxon>Euheterodonta</taxon>
        <taxon>Imparidentia</taxon>
        <taxon>Neoheterodontei</taxon>
        <taxon>Myida</taxon>
        <taxon>Dreissenoidea</taxon>
        <taxon>Dreissenidae</taxon>
        <taxon>Dreissena</taxon>
    </lineage>
</organism>
<keyword evidence="2" id="KW-1185">Reference proteome</keyword>
<proteinExistence type="predicted"/>
<name>A0A9D4CFJ9_DREPO</name>
<sequence>MSFYNKVSKEQSKNLTPLLGEALSGLDFHHLTHNTMPFRCLLQSVGSVGSIMTFFSIFQLASCLARELPGFVERTVPLASGCILAQVRSGACYPSL</sequence>
<evidence type="ECO:0000313" key="1">
    <source>
        <dbReference type="EMBL" id="KAH3723751.1"/>
    </source>
</evidence>
<protein>
    <submittedName>
        <fullName evidence="1">Uncharacterized protein</fullName>
    </submittedName>
</protein>
<comment type="caution">
    <text evidence="1">The sequence shown here is derived from an EMBL/GenBank/DDBJ whole genome shotgun (WGS) entry which is preliminary data.</text>
</comment>
<accession>A0A9D4CFJ9</accession>
<dbReference type="AlphaFoldDB" id="A0A9D4CFJ9"/>
<dbReference type="EMBL" id="JAIWYP010000012">
    <property type="protein sequence ID" value="KAH3723751.1"/>
    <property type="molecule type" value="Genomic_DNA"/>
</dbReference>
<gene>
    <name evidence="1" type="ORF">DPMN_049545</name>
</gene>